<evidence type="ECO:0000313" key="3">
    <source>
        <dbReference type="Proteomes" id="UP000178659"/>
    </source>
</evidence>
<gene>
    <name evidence="2" type="ORF">A3A77_04935</name>
</gene>
<reference evidence="2 3" key="1">
    <citation type="journal article" date="2016" name="Nat. Commun.">
        <title>Thousands of microbial genomes shed light on interconnected biogeochemical processes in an aquifer system.</title>
        <authorList>
            <person name="Anantharaman K."/>
            <person name="Brown C.T."/>
            <person name="Hug L.A."/>
            <person name="Sharon I."/>
            <person name="Castelle C.J."/>
            <person name="Probst A.J."/>
            <person name="Thomas B.C."/>
            <person name="Singh A."/>
            <person name="Wilkins M.J."/>
            <person name="Karaoz U."/>
            <person name="Brodie E.L."/>
            <person name="Williams K.H."/>
            <person name="Hubbard S.S."/>
            <person name="Banfield J.F."/>
        </authorList>
    </citation>
    <scope>NUCLEOTIDE SEQUENCE [LARGE SCALE GENOMIC DNA]</scope>
</reference>
<evidence type="ECO:0000313" key="2">
    <source>
        <dbReference type="EMBL" id="OGY12594.1"/>
    </source>
</evidence>
<protein>
    <recommendedName>
        <fullName evidence="1">DUF559 domain-containing protein</fullName>
    </recommendedName>
</protein>
<dbReference type="SUPFAM" id="SSF52980">
    <property type="entry name" value="Restriction endonuclease-like"/>
    <property type="match status" value="1"/>
</dbReference>
<comment type="caution">
    <text evidence="2">The sequence shown here is derived from an EMBL/GenBank/DDBJ whole genome shotgun (WGS) entry which is preliminary data.</text>
</comment>
<proteinExistence type="predicted"/>
<dbReference type="InterPro" id="IPR011335">
    <property type="entry name" value="Restrct_endonuc-II-like"/>
</dbReference>
<dbReference type="Gene3D" id="3.40.960.10">
    <property type="entry name" value="VSR Endonuclease"/>
    <property type="match status" value="1"/>
</dbReference>
<dbReference type="Pfam" id="PF04480">
    <property type="entry name" value="DUF559"/>
    <property type="match status" value="1"/>
</dbReference>
<accession>A0A1G1VAT0</accession>
<evidence type="ECO:0000259" key="1">
    <source>
        <dbReference type="Pfam" id="PF04480"/>
    </source>
</evidence>
<dbReference type="AlphaFoldDB" id="A0A1G1VAT0"/>
<dbReference type="Proteomes" id="UP000178659">
    <property type="component" value="Unassembled WGS sequence"/>
</dbReference>
<dbReference type="EMBL" id="MHCC01000026">
    <property type="protein sequence ID" value="OGY12594.1"/>
    <property type="molecule type" value="Genomic_DNA"/>
</dbReference>
<organism evidence="2 3">
    <name type="scientific">Candidatus Blackburnbacteria bacterium RIFCSPLOWO2_01_FULL_40_20</name>
    <dbReference type="NCBI Taxonomy" id="1797519"/>
    <lineage>
        <taxon>Bacteria</taxon>
        <taxon>Candidatus Blackburniibacteriota</taxon>
    </lineage>
</organism>
<dbReference type="InterPro" id="IPR007569">
    <property type="entry name" value="DUF559"/>
</dbReference>
<feature type="domain" description="DUF559" evidence="1">
    <location>
        <begin position="157"/>
        <end position="220"/>
    </location>
</feature>
<sequence>MPCLVRKTNYCSLDCYWTGTNRSEYKVCKRCGQEFRVSQVLIKKGYGFYCSKECWFGLFENARKKLICRQCGKAFIVTKAVFKKGPKYCSKTCKDDFNRDHVTKICRNCKKEFKLPRSDVNRGRGSFCTWECYKHFDGETYIEKTVRLELEKIKIPFIQEAKFARFHADFYLPDKKTIIECDGEYWHAQEKIKKRDLRKEEFLKDQGYKIIRFSGQEINRGIFKKFLRNI</sequence>
<name>A0A1G1VAT0_9BACT</name>